<protein>
    <recommendedName>
        <fullName evidence="3 7">DNA replication complex GINS protein PSF2</fullName>
    </recommendedName>
</protein>
<sequence length="209" mass="23691">MALPPALLHGTTPQELEFIASEELVSIVPTVSMERIRLMSGVYGPFRPPARAKIPLWFAASLKLKRKCYIVPPDWLNVEWLEEKLREETKQDGFSKMPFRYLEISKILLDVAYEDIASSERVRNLLKDIREARQAKLRSGLKDLDHLQLSFPNICAMEINELRPFFIKAMEVKGKLFAAPLEGDTTVAGTADATFGTNWANSTFDMDTS</sequence>
<keyword evidence="5" id="KW-0159">Chromosome partition</keyword>
<dbReference type="Gene3D" id="1.20.58.1020">
    <property type="match status" value="1"/>
</dbReference>
<keyword evidence="6 7" id="KW-0539">Nucleus</keyword>
<keyword evidence="11" id="KW-1185">Reference proteome</keyword>
<dbReference type="CDD" id="cd11712">
    <property type="entry name" value="GINS_A_psf2"/>
    <property type="match status" value="1"/>
</dbReference>
<dbReference type="Pfam" id="PF05916">
    <property type="entry name" value="Sld5"/>
    <property type="match status" value="1"/>
</dbReference>
<dbReference type="PANTHER" id="PTHR12772">
    <property type="entry name" value="DNA REPLICATION COMPLEX GINS PROTEIN PSF2"/>
    <property type="match status" value="1"/>
</dbReference>
<dbReference type="SUPFAM" id="SSF160059">
    <property type="entry name" value="PriA/YqbF domain"/>
    <property type="match status" value="1"/>
</dbReference>
<comment type="subunit">
    <text evidence="7">Component of the GINS complex.</text>
</comment>
<dbReference type="HOGENOM" id="CLU_078274_1_1_1"/>
<dbReference type="Pfam" id="PF25005">
    <property type="entry name" value="PSF2_N"/>
    <property type="match status" value="1"/>
</dbReference>
<keyword evidence="4 7" id="KW-0235">DNA replication</keyword>
<dbReference type="GO" id="GO:0006260">
    <property type="term" value="P:DNA replication"/>
    <property type="evidence" value="ECO:0007669"/>
    <property type="project" value="UniProtKB-KW"/>
</dbReference>
<accession>A0A074SF67</accession>
<dbReference type="Proteomes" id="UP000027456">
    <property type="component" value="Unassembled WGS sequence"/>
</dbReference>
<dbReference type="Gene3D" id="3.40.5.50">
    <property type="match status" value="1"/>
</dbReference>
<evidence type="ECO:0000256" key="3">
    <source>
        <dbReference type="ARBA" id="ARBA00015139"/>
    </source>
</evidence>
<dbReference type="InterPro" id="IPR036224">
    <property type="entry name" value="GINS_bundle-like_dom_sf"/>
</dbReference>
<evidence type="ECO:0000256" key="4">
    <source>
        <dbReference type="ARBA" id="ARBA00022705"/>
    </source>
</evidence>
<dbReference type="GO" id="GO:0000727">
    <property type="term" value="P:double-strand break repair via break-induced replication"/>
    <property type="evidence" value="ECO:0007669"/>
    <property type="project" value="TreeGrafter"/>
</dbReference>
<evidence type="ECO:0000259" key="9">
    <source>
        <dbReference type="Pfam" id="PF25005"/>
    </source>
</evidence>
<evidence type="ECO:0000256" key="6">
    <source>
        <dbReference type="ARBA" id="ARBA00023242"/>
    </source>
</evidence>
<evidence type="ECO:0000256" key="1">
    <source>
        <dbReference type="ARBA" id="ARBA00004123"/>
    </source>
</evidence>
<dbReference type="PANTHER" id="PTHR12772:SF0">
    <property type="entry name" value="DNA REPLICATION COMPLEX GINS PROTEIN PSF2"/>
    <property type="match status" value="1"/>
</dbReference>
<dbReference type="EMBL" id="AZST01000005">
    <property type="protein sequence ID" value="KEP55458.1"/>
    <property type="molecule type" value="Genomic_DNA"/>
</dbReference>
<evidence type="ECO:0000256" key="2">
    <source>
        <dbReference type="ARBA" id="ARBA00010565"/>
    </source>
</evidence>
<dbReference type="InterPro" id="IPR007257">
    <property type="entry name" value="GINS_Psf2"/>
</dbReference>
<gene>
    <name evidence="10" type="ORF">V565_003850</name>
</gene>
<feature type="domain" description="GINS subunit" evidence="8">
    <location>
        <begin position="75"/>
        <end position="176"/>
    </location>
</feature>
<evidence type="ECO:0000313" key="10">
    <source>
        <dbReference type="EMBL" id="KEP55458.1"/>
    </source>
</evidence>
<reference evidence="10 11" key="1">
    <citation type="submission" date="2013-12" db="EMBL/GenBank/DDBJ databases">
        <authorList>
            <person name="Cubeta M."/>
            <person name="Pakala S."/>
            <person name="Fedorova N."/>
            <person name="Thomas E."/>
            <person name="Dean R."/>
            <person name="Jabaji S."/>
            <person name="Neate S."/>
            <person name="Toda T."/>
            <person name="Tavantzis S."/>
            <person name="Vilgalys R."/>
            <person name="Bharathan N."/>
            <person name="Pakala S."/>
            <person name="Losada L.S."/>
            <person name="Zafar N."/>
            <person name="Nierman W."/>
        </authorList>
    </citation>
    <scope>NUCLEOTIDE SEQUENCE [LARGE SCALE GENOMIC DNA]</scope>
    <source>
        <strain evidence="10 11">123E</strain>
    </source>
</reference>
<dbReference type="PIRSF" id="PIRSF028998">
    <property type="entry name" value="GINS_Psf2_subgr"/>
    <property type="match status" value="1"/>
</dbReference>
<dbReference type="InterPro" id="IPR056784">
    <property type="entry name" value="PSF2_N"/>
</dbReference>
<evidence type="ECO:0000256" key="5">
    <source>
        <dbReference type="ARBA" id="ARBA00022829"/>
    </source>
</evidence>
<feature type="domain" description="DNA replication complex GINS protein PSF2 N-terminal" evidence="9">
    <location>
        <begin position="12"/>
        <end position="71"/>
    </location>
</feature>
<comment type="similarity">
    <text evidence="2 7">Belongs to the GINS2/PSF2 family.</text>
</comment>
<organism evidence="10 11">
    <name type="scientific">Rhizoctonia solani 123E</name>
    <dbReference type="NCBI Taxonomy" id="1423351"/>
    <lineage>
        <taxon>Eukaryota</taxon>
        <taxon>Fungi</taxon>
        <taxon>Dikarya</taxon>
        <taxon>Basidiomycota</taxon>
        <taxon>Agaricomycotina</taxon>
        <taxon>Agaricomycetes</taxon>
        <taxon>Cantharellales</taxon>
        <taxon>Ceratobasidiaceae</taxon>
        <taxon>Rhizoctonia</taxon>
    </lineage>
</organism>
<comment type="subcellular location">
    <subcellularLocation>
        <location evidence="1 7">Nucleus</location>
    </subcellularLocation>
</comment>
<name>A0A074SF67_9AGAM</name>
<dbReference type="FunFam" id="3.40.5.50:FF:000001">
    <property type="entry name" value="DNA replication complex GINS protein PSF2"/>
    <property type="match status" value="1"/>
</dbReference>
<dbReference type="FunFam" id="1.20.58.1020:FF:000001">
    <property type="entry name" value="DNA replication complex GINS protein PSF2"/>
    <property type="match status" value="1"/>
</dbReference>
<dbReference type="OrthoDB" id="1938138at2759"/>
<dbReference type="GO" id="GO:0007059">
    <property type="term" value="P:chromosome segregation"/>
    <property type="evidence" value="ECO:0007669"/>
    <property type="project" value="UniProtKB-KW"/>
</dbReference>
<dbReference type="CDD" id="cd21694">
    <property type="entry name" value="GINS_B_Psf2"/>
    <property type="match status" value="1"/>
</dbReference>
<evidence type="ECO:0000259" key="8">
    <source>
        <dbReference type="Pfam" id="PF05916"/>
    </source>
</evidence>
<dbReference type="InterPro" id="IPR021151">
    <property type="entry name" value="GINS_A"/>
</dbReference>
<dbReference type="AlphaFoldDB" id="A0A074SF67"/>
<evidence type="ECO:0000313" key="11">
    <source>
        <dbReference type="Proteomes" id="UP000027456"/>
    </source>
</evidence>
<proteinExistence type="inferred from homology"/>
<dbReference type="STRING" id="1423351.A0A074SF67"/>
<comment type="caution">
    <text evidence="10">The sequence shown here is derived from an EMBL/GenBank/DDBJ whole genome shotgun (WGS) entry which is preliminary data.</text>
</comment>
<dbReference type="GO" id="GO:0000811">
    <property type="term" value="C:GINS complex"/>
    <property type="evidence" value="ECO:0007669"/>
    <property type="project" value="TreeGrafter"/>
</dbReference>
<dbReference type="SUPFAM" id="SSF158573">
    <property type="entry name" value="GINS helical bundle-like"/>
    <property type="match status" value="1"/>
</dbReference>
<evidence type="ECO:0000256" key="7">
    <source>
        <dbReference type="PIRNR" id="PIRNR028998"/>
    </source>
</evidence>